<dbReference type="NCBIfam" id="NF033516">
    <property type="entry name" value="transpos_IS3"/>
    <property type="match status" value="1"/>
</dbReference>
<dbReference type="InterPro" id="IPR012337">
    <property type="entry name" value="RNaseH-like_sf"/>
</dbReference>
<evidence type="ECO:0000259" key="2">
    <source>
        <dbReference type="Pfam" id="PF00665"/>
    </source>
</evidence>
<dbReference type="InterPro" id="IPR050900">
    <property type="entry name" value="Transposase_IS3/IS150/IS904"/>
</dbReference>
<organism evidence="4 5">
    <name type="scientific">Komagataeibacter nataicola</name>
    <dbReference type="NCBI Taxonomy" id="265960"/>
    <lineage>
        <taxon>Bacteria</taxon>
        <taxon>Pseudomonadati</taxon>
        <taxon>Pseudomonadota</taxon>
        <taxon>Alphaproteobacteria</taxon>
        <taxon>Acetobacterales</taxon>
        <taxon>Acetobacteraceae</taxon>
        <taxon>Komagataeibacter</taxon>
    </lineage>
</organism>
<evidence type="ECO:0000313" key="4">
    <source>
        <dbReference type="EMBL" id="PYD65699.1"/>
    </source>
</evidence>
<accession>A0ABX5P8Y7</accession>
<dbReference type="EMBL" id="NIRT01000023">
    <property type="protein sequence ID" value="PYD65699.1"/>
    <property type="molecule type" value="Genomic_DNA"/>
</dbReference>
<feature type="domain" description="HTH-like" evidence="3">
    <location>
        <begin position="46"/>
        <end position="100"/>
    </location>
</feature>
<dbReference type="PANTHER" id="PTHR46889">
    <property type="entry name" value="TRANSPOSASE INSF FOR INSERTION SEQUENCE IS3B-RELATED"/>
    <property type="match status" value="1"/>
</dbReference>
<feature type="domain" description="Integrase catalytic" evidence="2">
    <location>
        <begin position="125"/>
        <end position="167"/>
    </location>
</feature>
<reference evidence="4 5" key="1">
    <citation type="submission" date="2017-06" db="EMBL/GenBank/DDBJ databases">
        <title>A draft genome sequence of Komagataeibacter nataicola LMG 1536.</title>
        <authorList>
            <person name="Skraban J."/>
            <person name="Cleenwerck I."/>
            <person name="Vandamme P."/>
            <person name="Trcek J."/>
        </authorList>
    </citation>
    <scope>NUCLEOTIDE SEQUENCE [LARGE SCALE GENOMIC DNA]</scope>
    <source>
        <strain evidence="4 5">LMG 1536</strain>
    </source>
</reference>
<evidence type="ECO:0000256" key="1">
    <source>
        <dbReference type="SAM" id="MobiDB-lite"/>
    </source>
</evidence>
<protein>
    <recommendedName>
        <fullName evidence="6">Transposase</fullName>
    </recommendedName>
</protein>
<sequence length="224" mass="25386">MTRFIDEHGQAYGVGSICRVLPIAPSVYYAHQARQKHPSARSAKDRWLCDQIRRVWNDNFCVYGVRKVWHQLRREGIDVARCTVGRLMRQMGLKGVIRGKGGRTTRPDPQRPCPQDLVQRQFHAPAPNRLRVSDFTYVSTWQGFVYVAFIIDVFARVIVGWRVSSTAHTDIRNGCPGAGSVPEAAQGESAPPPARKRTEALPVQVLCPYYPRNAARYWPYPVPS</sequence>
<dbReference type="InterPro" id="IPR025948">
    <property type="entry name" value="HTH-like_dom"/>
</dbReference>
<dbReference type="Pfam" id="PF00665">
    <property type="entry name" value="rve"/>
    <property type="match status" value="1"/>
</dbReference>
<proteinExistence type="predicted"/>
<dbReference type="PANTHER" id="PTHR46889:SF4">
    <property type="entry name" value="TRANSPOSASE INSO FOR INSERTION SEQUENCE ELEMENT IS911B-RELATED"/>
    <property type="match status" value="1"/>
</dbReference>
<keyword evidence="5" id="KW-1185">Reference proteome</keyword>
<evidence type="ECO:0008006" key="6">
    <source>
        <dbReference type="Google" id="ProtNLM"/>
    </source>
</evidence>
<feature type="region of interest" description="Disordered" evidence="1">
    <location>
        <begin position="172"/>
        <end position="197"/>
    </location>
</feature>
<dbReference type="Gene3D" id="3.30.420.10">
    <property type="entry name" value="Ribonuclease H-like superfamily/Ribonuclease H"/>
    <property type="match status" value="1"/>
</dbReference>
<gene>
    <name evidence="4" type="ORF">CDI09_11980</name>
</gene>
<evidence type="ECO:0000259" key="3">
    <source>
        <dbReference type="Pfam" id="PF13276"/>
    </source>
</evidence>
<dbReference type="InterPro" id="IPR048020">
    <property type="entry name" value="Transpos_IS3"/>
</dbReference>
<dbReference type="InterPro" id="IPR036397">
    <property type="entry name" value="RNaseH_sf"/>
</dbReference>
<dbReference type="Proteomes" id="UP000247512">
    <property type="component" value="Unassembled WGS sequence"/>
</dbReference>
<dbReference type="Pfam" id="PF13276">
    <property type="entry name" value="HTH_21"/>
    <property type="match status" value="1"/>
</dbReference>
<comment type="caution">
    <text evidence="4">The sequence shown here is derived from an EMBL/GenBank/DDBJ whole genome shotgun (WGS) entry which is preliminary data.</text>
</comment>
<evidence type="ECO:0000313" key="5">
    <source>
        <dbReference type="Proteomes" id="UP000247512"/>
    </source>
</evidence>
<dbReference type="InterPro" id="IPR001584">
    <property type="entry name" value="Integrase_cat-core"/>
</dbReference>
<name>A0ABX5P8Y7_9PROT</name>
<dbReference type="SUPFAM" id="SSF53098">
    <property type="entry name" value="Ribonuclease H-like"/>
    <property type="match status" value="1"/>
</dbReference>